<dbReference type="EMBL" id="JAHHIF010000021">
    <property type="protein sequence ID" value="MBW4546066.1"/>
    <property type="molecule type" value="Genomic_DNA"/>
</dbReference>
<dbReference type="GO" id="GO:0005886">
    <property type="term" value="C:plasma membrane"/>
    <property type="evidence" value="ECO:0007669"/>
    <property type="project" value="InterPro"/>
</dbReference>
<evidence type="ECO:0000256" key="5">
    <source>
        <dbReference type="SAM" id="MobiDB-lite"/>
    </source>
</evidence>
<evidence type="ECO:0000256" key="2">
    <source>
        <dbReference type="ARBA" id="ARBA00022692"/>
    </source>
</evidence>
<gene>
    <name evidence="8" type="ORF">KME25_16700</name>
</gene>
<evidence type="ECO:0000313" key="8">
    <source>
        <dbReference type="EMBL" id="MBW4546066.1"/>
    </source>
</evidence>
<dbReference type="PANTHER" id="PTHR34457:SF3">
    <property type="entry name" value="PROTEIN TIC236, CHLOROPLASTIC"/>
    <property type="match status" value="1"/>
</dbReference>
<evidence type="ECO:0000256" key="1">
    <source>
        <dbReference type="ARBA" id="ARBA00004167"/>
    </source>
</evidence>
<organism evidence="8 9">
    <name type="scientific">Symplocastrum torsivum CPER-KK1</name>
    <dbReference type="NCBI Taxonomy" id="450513"/>
    <lineage>
        <taxon>Bacteria</taxon>
        <taxon>Bacillati</taxon>
        <taxon>Cyanobacteriota</taxon>
        <taxon>Cyanophyceae</taxon>
        <taxon>Oscillatoriophycideae</taxon>
        <taxon>Oscillatoriales</taxon>
        <taxon>Microcoleaceae</taxon>
        <taxon>Symplocastrum</taxon>
    </lineage>
</organism>
<feature type="compositionally biased region" description="Polar residues" evidence="5">
    <location>
        <begin position="1"/>
        <end position="24"/>
    </location>
</feature>
<keyword evidence="2 6" id="KW-0812">Transmembrane</keyword>
<evidence type="ECO:0000256" key="3">
    <source>
        <dbReference type="ARBA" id="ARBA00022989"/>
    </source>
</evidence>
<comment type="subcellular location">
    <subcellularLocation>
        <location evidence="1">Membrane</location>
        <topology evidence="1">Single-pass membrane protein</topology>
    </subcellularLocation>
</comment>
<evidence type="ECO:0000313" key="9">
    <source>
        <dbReference type="Proteomes" id="UP000753908"/>
    </source>
</evidence>
<protein>
    <submittedName>
        <fullName evidence="8">Translocation/assembly module TamB domain-containing protein</fullName>
    </submittedName>
</protein>
<dbReference type="InterPro" id="IPR007452">
    <property type="entry name" value="TamB_C"/>
</dbReference>
<evidence type="ECO:0000256" key="6">
    <source>
        <dbReference type="SAM" id="Phobius"/>
    </source>
</evidence>
<evidence type="ECO:0000259" key="7">
    <source>
        <dbReference type="Pfam" id="PF04357"/>
    </source>
</evidence>
<feature type="domain" description="Translocation and assembly module TamB C-terminal" evidence="7">
    <location>
        <begin position="1607"/>
        <end position="1986"/>
    </location>
</feature>
<keyword evidence="3 6" id="KW-1133">Transmembrane helix</keyword>
<dbReference type="GO" id="GO:0009306">
    <property type="term" value="P:protein secretion"/>
    <property type="evidence" value="ECO:0007669"/>
    <property type="project" value="InterPro"/>
</dbReference>
<evidence type="ECO:0000256" key="4">
    <source>
        <dbReference type="ARBA" id="ARBA00023136"/>
    </source>
</evidence>
<keyword evidence="4 6" id="KW-0472">Membrane</keyword>
<proteinExistence type="predicted"/>
<comment type="caution">
    <text evidence="8">The sequence shown here is derived from an EMBL/GenBank/DDBJ whole genome shotgun (WGS) entry which is preliminary data.</text>
</comment>
<sequence>MTNAPNPGNEPESNSGNEPAQASTRRSRWRQPRRIGIALGVIFLAGLGGGIGFGWFFVQRQLAPLVERNVERLLNRPLQLGEVESLTFNGLNFGAASIPATATDPDRATAKAVEIAFNPVQFLLTRTLELEITLVEPDVYLEQNKERQWVSTKLQPQEKGAIDVKLQALRFRDADVVLVPRSQAGKLQAPVTVVVPSGETRFLEENQLIKFELAGQLVRGGNFTIEGQSRPSVQQTNLVLAGQNLVATEISRLLQLPLVLQAGNLDGNLEVRIEKEQPLKFFGTANLENVTARIPQLPKPFANTNGRLRFRETQVRLENVKTLFGQVPAEANGVVDTQSNYNLTARTQPVAVKQVLQTFNFKELPVTVSGQVQTALRVTGPLAKPVVSGEVVTTKPALVDRVNFRAISAKFGFVDSRLTISNLRAIPTVGGVITGNGRVQLGEKGGVVFDVQAANVPGDAIAKNYNVNLPVPIGAVSARTQIFGSLDNLQNLRATGSANLNVAGGSVIANNVQVIGKRFSTQVRASGVQLDRLAQVPPSLRGPVSGNFNLFGSLDSFSPSTLRGNGSASLNIAGGNVTANNIQLANGRFSTQVRASGVQLDRLAQVPPALRGPISGNFNLSGSLASFSPSTIQGSGSGRLNIAGGTVTASNVELRNGNFTAQVQAAGVQLGRLAQVPPALQTPVSGNFNLSGSLTSFSPSTIRGSGSGRLNIAGGTVTASNVQLRNGRFTAQVQASSVQLGRLASVPPSLQGGVSGNFNLSGSLTSFSPSTIQGSGSGRLNIGGGTLTARNVQLGNGNFTAQVQASGVQLGRLASVPPSLQGGVSGNFNLSGSLTSFSPSTIQGSGSGRLQVDGGTITANNVQLRNGNFEVAVETSDVPLERFTQVPPSLRGGLASGRFNLSGSLASFSPSTIQGSGSGRLQLGEGTLTASNVQLRNGRFEAVVESSDVQLSRFSQDLRGNLDGRLNVSGSLAALSPSGIRANGQLSFSEGVAFIDKPLTTSLSWNGQQLAIQQANAEGFDASGVVSLNPANPGVQAIQAFNLNVRATDLNLQQLGEILPNTVDVAGRADFDGSIAGTVSAPNVNGTLALRDFVVAGLRFESPLEGNVNTVPGQSLNLNLEGETDQIRVALAPNNQPISFFIQRGDAIASGERQGEVLRVSTQDFPIAIIKELAPVPAAIATQPFSGTVSGNLDVNLNTFAVSFNDLALTGPIFDPRTGDDSLAVNSRYLLSGTIARTATSPVFQNLQLRVEQGELETLLAALEVFNLTNLSPNSDGTIEAPVAVNLENESLQTQLRRLSEIEALAQQREAQAATSPLPDINLVDGRFSGTVQVDGSLASGITAQVNIQGENWEWDTYNVDQVSIVGEGSFQNGVITLLPLRIQSGDSLISYAGTIGGEAQSGQLQLRNIPIDELQTVLQRTQNVPPALSGFTGLLNATATLSGSINNPQARGELSITDATINRTPVQSAQGGFSYANARLNFGSTVLVSGTDPLNINGSIPYKLPFASVKPADNQIALNIDVQNEGLAFLNLLSGGQVTWVDGLGDVQLAISGTLDQDASRPLNLVAQGSATVEAATIAARALPEPLTNVNGTVLFNFDRIQVDNVQGQFSGGTVAAAGTIPISQPVPQENPLTVNIGELAINLKGLYNGRVQGDVIVTGTALAPQIGGEVNLFDGQVQIGQRGAGAGGTGAGGATTAGAAGGGQVASNLTEFNNLTLNLGEGVQIRQDPILNFLADGTLTLNGPLDGIRPEGIIRLERGQVNLFTTQFRLARSYENTAEFLPNRGLDPVLDVRLQASVAETTQRRLPTDPLSAEISDAPTFGYGSAQTVRVEARVEGPASQLADNIELTSSPSRSEVEIVALLGGGFVDTLGRGDTTLGLANLAGSALLSNVQNIIGDALGLSEFRLFPTINTDEDDRSSSLGLTAEASLDISRSFSISVLKELTTEQPFEYNLRYRLNDELLLRGGTNFSGDSRALIEYERRF</sequence>
<dbReference type="PANTHER" id="PTHR34457">
    <property type="entry name" value="EMBRYO DEFECTIVE 2410"/>
    <property type="match status" value="1"/>
</dbReference>
<reference evidence="8" key="2">
    <citation type="journal article" date="2022" name="Microbiol. Resour. Announc.">
        <title>Metagenome Sequencing to Explore Phylogenomics of Terrestrial Cyanobacteria.</title>
        <authorList>
            <person name="Ward R.D."/>
            <person name="Stajich J.E."/>
            <person name="Johansen J.R."/>
            <person name="Huntemann M."/>
            <person name="Clum A."/>
            <person name="Foster B."/>
            <person name="Foster B."/>
            <person name="Roux S."/>
            <person name="Palaniappan K."/>
            <person name="Varghese N."/>
            <person name="Mukherjee S."/>
            <person name="Reddy T.B.K."/>
            <person name="Daum C."/>
            <person name="Copeland A."/>
            <person name="Chen I.A."/>
            <person name="Ivanova N.N."/>
            <person name="Kyrpides N.C."/>
            <person name="Shapiro N."/>
            <person name="Eloe-Fadrosh E.A."/>
            <person name="Pietrasiak N."/>
        </authorList>
    </citation>
    <scope>NUCLEOTIDE SEQUENCE</scope>
    <source>
        <strain evidence="8">CPER-KK1</strain>
    </source>
</reference>
<reference evidence="8" key="1">
    <citation type="submission" date="2021-05" db="EMBL/GenBank/DDBJ databases">
        <authorList>
            <person name="Pietrasiak N."/>
            <person name="Ward R."/>
            <person name="Stajich J.E."/>
            <person name="Kurbessoian T."/>
        </authorList>
    </citation>
    <scope>NUCLEOTIDE SEQUENCE</scope>
    <source>
        <strain evidence="8">CPER-KK1</strain>
    </source>
</reference>
<feature type="region of interest" description="Disordered" evidence="5">
    <location>
        <begin position="1"/>
        <end position="29"/>
    </location>
</feature>
<dbReference type="Pfam" id="PF04357">
    <property type="entry name" value="TamB"/>
    <property type="match status" value="1"/>
</dbReference>
<dbReference type="InterPro" id="IPR053022">
    <property type="entry name" value="Chloroplast_translocon_comp"/>
</dbReference>
<accession>A0A951PM14</accession>
<dbReference type="Proteomes" id="UP000753908">
    <property type="component" value="Unassembled WGS sequence"/>
</dbReference>
<feature type="transmembrane region" description="Helical" evidence="6">
    <location>
        <begin position="35"/>
        <end position="58"/>
    </location>
</feature>
<name>A0A951PM14_9CYAN</name>